<protein>
    <submittedName>
        <fullName evidence="1">Uncharacterized protein</fullName>
    </submittedName>
</protein>
<proteinExistence type="predicted"/>
<dbReference type="EMBL" id="LAZR01000798">
    <property type="protein sequence ID" value="KKN57547.1"/>
    <property type="molecule type" value="Genomic_DNA"/>
</dbReference>
<comment type="caution">
    <text evidence="1">The sequence shown here is derived from an EMBL/GenBank/DDBJ whole genome shotgun (WGS) entry which is preliminary data.</text>
</comment>
<evidence type="ECO:0000313" key="1">
    <source>
        <dbReference type="EMBL" id="KKN57547.1"/>
    </source>
</evidence>
<dbReference type="AlphaFoldDB" id="A0A0F9S5M8"/>
<sequence>MKVLIDSSVRDKMVAEVLRMTHCGLRQAQSLVDGLLEIMNAD</sequence>
<gene>
    <name evidence="1" type="ORF">LCGC14_0560930</name>
</gene>
<name>A0A0F9S5M8_9ZZZZ</name>
<organism evidence="1">
    <name type="scientific">marine sediment metagenome</name>
    <dbReference type="NCBI Taxonomy" id="412755"/>
    <lineage>
        <taxon>unclassified sequences</taxon>
        <taxon>metagenomes</taxon>
        <taxon>ecological metagenomes</taxon>
    </lineage>
</organism>
<reference evidence="1" key="1">
    <citation type="journal article" date="2015" name="Nature">
        <title>Complex archaea that bridge the gap between prokaryotes and eukaryotes.</title>
        <authorList>
            <person name="Spang A."/>
            <person name="Saw J.H."/>
            <person name="Jorgensen S.L."/>
            <person name="Zaremba-Niedzwiedzka K."/>
            <person name="Martijn J."/>
            <person name="Lind A.E."/>
            <person name="van Eijk R."/>
            <person name="Schleper C."/>
            <person name="Guy L."/>
            <person name="Ettema T.J."/>
        </authorList>
    </citation>
    <scope>NUCLEOTIDE SEQUENCE</scope>
</reference>
<accession>A0A0F9S5M8</accession>